<reference evidence="1 2" key="1">
    <citation type="submission" date="2023-08" db="EMBL/GenBank/DDBJ databases">
        <title>Black Yeasts Isolated from many extreme environments.</title>
        <authorList>
            <person name="Coleine C."/>
            <person name="Stajich J.E."/>
            <person name="Selbmann L."/>
        </authorList>
    </citation>
    <scope>NUCLEOTIDE SEQUENCE [LARGE SCALE GENOMIC DNA]</scope>
    <source>
        <strain evidence="1 2">CCFEE 536</strain>
    </source>
</reference>
<evidence type="ECO:0000313" key="2">
    <source>
        <dbReference type="Proteomes" id="UP001357485"/>
    </source>
</evidence>
<name>A0ABR0LXQ8_9PEZI</name>
<accession>A0ABR0LXQ8</accession>
<sequence length="411" mass="46819">MANTNSHMGWHKLEVENTMNGMAPKGKPTGRQMMTTPETKPELVMLYSSSSVSLGVSRLDSLEVPQIDAAMEKHNKSINSERAFDVYARPFVPRTFTALNESPATRVYTSSSRDKEFSRYLPHFIGQLFAGTEHPDLAALLNMQFLDSDILHNSLTREGYYTYFLTCINLEAQARQTESSSNDLFKAHIQTRDYQQQLYNLQVPGLRENSLRIERDDLVMLRQLRLDHQGLPYGMNAWLQGGAFTGQPAPGWTGVHYNASVFGIHKASETLVLRIEDLYPESMLFNVMFTMQRKRFETLIYALSLVHRSLQSYGRGIWDGLKVSNFNQRASLDSPRDCWIRRMLIPTENDGILQETLNKGVFRHSLFDEQLNFEQMKAVDSIKKRDYGDLPFIISGPPGTGKTKTLVETAL</sequence>
<dbReference type="Proteomes" id="UP001357485">
    <property type="component" value="Unassembled WGS sequence"/>
</dbReference>
<keyword evidence="2" id="KW-1185">Reference proteome</keyword>
<proteinExistence type="predicted"/>
<gene>
    <name evidence="1" type="ORF">LTR16_003682</name>
</gene>
<dbReference type="InterPro" id="IPR027417">
    <property type="entry name" value="P-loop_NTPase"/>
</dbReference>
<evidence type="ECO:0000313" key="1">
    <source>
        <dbReference type="EMBL" id="KAK5256255.1"/>
    </source>
</evidence>
<organism evidence="1 2">
    <name type="scientific">Cryomyces antarcticus</name>
    <dbReference type="NCBI Taxonomy" id="329879"/>
    <lineage>
        <taxon>Eukaryota</taxon>
        <taxon>Fungi</taxon>
        <taxon>Dikarya</taxon>
        <taxon>Ascomycota</taxon>
        <taxon>Pezizomycotina</taxon>
        <taxon>Dothideomycetes</taxon>
        <taxon>Dothideomycetes incertae sedis</taxon>
        <taxon>Cryomyces</taxon>
    </lineage>
</organism>
<evidence type="ECO:0008006" key="3">
    <source>
        <dbReference type="Google" id="ProtNLM"/>
    </source>
</evidence>
<feature type="non-terminal residue" evidence="1">
    <location>
        <position position="411"/>
    </location>
</feature>
<dbReference type="Gene3D" id="3.40.50.300">
    <property type="entry name" value="P-loop containing nucleotide triphosphate hydrolases"/>
    <property type="match status" value="1"/>
</dbReference>
<dbReference type="EMBL" id="JAVRRA010008618">
    <property type="protein sequence ID" value="KAK5256255.1"/>
    <property type="molecule type" value="Genomic_DNA"/>
</dbReference>
<comment type="caution">
    <text evidence="1">The sequence shown here is derived from an EMBL/GenBank/DDBJ whole genome shotgun (WGS) entry which is preliminary data.</text>
</comment>
<protein>
    <recommendedName>
        <fullName evidence="3">RNA helicase</fullName>
    </recommendedName>
</protein>
<dbReference type="SUPFAM" id="SSF52540">
    <property type="entry name" value="P-loop containing nucleoside triphosphate hydrolases"/>
    <property type="match status" value="1"/>
</dbReference>